<sequence length="520" mass="57579">MHIIHIYYKDTKIYVVFNLQTIMNEKDYKSYASTETVDTIIETDKIKTDPNQLNGTIVSISPDFNFANDLNSNNPKFDKQKSLESVLSTPSECERILKKEKWYSVAIQIFIPFMIAGMGTIGAGIVLGKVEDYEVFQQVRALYVLVPALLGLKGNLDMCLASRLSTQANLGNMKGRKEVIKMIIGNIGLVQIQAIVASCVVSIFAISASAVINQTFDWNDSYLLMASSTLTATLSCFTLDFVLITVIFISHKIKLNPDNLATPLAASIGDVVSLMVLSAWARLLYSIHDTHKWVMFIIIGIYLLGVLPGWILIVRKNEYTKKVLYRGWTPVITALFISGAGGLVLDKAVNQYPGYVTFQPIVNGIGGNLVSVQSSRTSTMLHKTSVKGVIPPHTKQWVAPWTALIFGVFPAKTARILLVLSVPGQVVFVMIADLIANNGQVRATPAFVLSYLTVSFLQLMILLYVAHLMVHTMWKYKIDPDNSAIPYLTAMGDLLGSTLLLLAFMFLRSINQEYNPITNS</sequence>
<feature type="transmembrane region" description="Helical" evidence="9">
    <location>
        <begin position="293"/>
        <end position="313"/>
    </location>
</feature>
<keyword evidence="5" id="KW-0460">Magnesium</keyword>
<comment type="similarity">
    <text evidence="2">Belongs to the SLC41A transporter family.</text>
</comment>
<comment type="caution">
    <text evidence="11">The sequence shown here is derived from an EMBL/GenBank/DDBJ whole genome shotgun (WGS) entry which is preliminary data.</text>
</comment>
<dbReference type="PANTHER" id="PTHR16228">
    <property type="entry name" value="DIVALENT CATION TRANSPORTER SOLUTE CARRIER FAMILY 41"/>
    <property type="match status" value="1"/>
</dbReference>
<evidence type="ECO:0000256" key="9">
    <source>
        <dbReference type="SAM" id="Phobius"/>
    </source>
</evidence>
<evidence type="ECO:0000313" key="11">
    <source>
        <dbReference type="EMBL" id="KAF7268506.1"/>
    </source>
</evidence>
<keyword evidence="3" id="KW-0813">Transport</keyword>
<reference evidence="11" key="1">
    <citation type="submission" date="2020-08" db="EMBL/GenBank/DDBJ databases">
        <title>Genome sequencing and assembly of the red palm weevil Rhynchophorus ferrugineus.</title>
        <authorList>
            <person name="Dias G.B."/>
            <person name="Bergman C.M."/>
            <person name="Manee M."/>
        </authorList>
    </citation>
    <scope>NUCLEOTIDE SEQUENCE</scope>
    <source>
        <strain evidence="11">AA-2017</strain>
        <tissue evidence="11">Whole larva</tissue>
    </source>
</reference>
<feature type="transmembrane region" description="Helical" evidence="9">
    <location>
        <begin position="416"/>
        <end position="436"/>
    </location>
</feature>
<feature type="transmembrane region" description="Helical" evidence="9">
    <location>
        <begin position="222"/>
        <end position="248"/>
    </location>
</feature>
<evidence type="ECO:0000256" key="8">
    <source>
        <dbReference type="ARBA" id="ARBA00023136"/>
    </source>
</evidence>
<evidence type="ECO:0000256" key="5">
    <source>
        <dbReference type="ARBA" id="ARBA00022842"/>
    </source>
</evidence>
<feature type="transmembrane region" description="Helical" evidence="9">
    <location>
        <begin position="487"/>
        <end position="507"/>
    </location>
</feature>
<dbReference type="InterPro" id="IPR036739">
    <property type="entry name" value="SLC41_membr_dom_sf"/>
</dbReference>
<evidence type="ECO:0000313" key="12">
    <source>
        <dbReference type="Proteomes" id="UP000625711"/>
    </source>
</evidence>
<organism evidence="11 12">
    <name type="scientific">Rhynchophorus ferrugineus</name>
    <name type="common">Red palm weevil</name>
    <name type="synonym">Curculio ferrugineus</name>
    <dbReference type="NCBI Taxonomy" id="354439"/>
    <lineage>
        <taxon>Eukaryota</taxon>
        <taxon>Metazoa</taxon>
        <taxon>Ecdysozoa</taxon>
        <taxon>Arthropoda</taxon>
        <taxon>Hexapoda</taxon>
        <taxon>Insecta</taxon>
        <taxon>Pterygota</taxon>
        <taxon>Neoptera</taxon>
        <taxon>Endopterygota</taxon>
        <taxon>Coleoptera</taxon>
        <taxon>Polyphaga</taxon>
        <taxon>Cucujiformia</taxon>
        <taxon>Curculionidae</taxon>
        <taxon>Dryophthorinae</taxon>
        <taxon>Rhynchophorus</taxon>
    </lineage>
</organism>
<accession>A0A834HY03</accession>
<dbReference type="GO" id="GO:0005886">
    <property type="term" value="C:plasma membrane"/>
    <property type="evidence" value="ECO:0007669"/>
    <property type="project" value="TreeGrafter"/>
</dbReference>
<keyword evidence="4 9" id="KW-0812">Transmembrane</keyword>
<dbReference type="Proteomes" id="UP000625711">
    <property type="component" value="Unassembled WGS sequence"/>
</dbReference>
<dbReference type="InterPro" id="IPR006667">
    <property type="entry name" value="SLC41_membr_dom"/>
</dbReference>
<feature type="transmembrane region" description="Helical" evidence="9">
    <location>
        <begin position="448"/>
        <end position="467"/>
    </location>
</feature>
<dbReference type="FunFam" id="1.10.357.20:FF:000003">
    <property type="entry name" value="Uncharacterized protein, isoform B"/>
    <property type="match status" value="1"/>
</dbReference>
<keyword evidence="12" id="KW-1185">Reference proteome</keyword>
<dbReference type="SUPFAM" id="SSF161093">
    <property type="entry name" value="MgtE membrane domain-like"/>
    <property type="match status" value="2"/>
</dbReference>
<feature type="transmembrane region" description="Helical" evidence="9">
    <location>
        <begin position="260"/>
        <end position="281"/>
    </location>
</feature>
<dbReference type="EMBL" id="JAACXV010014320">
    <property type="protein sequence ID" value="KAF7268506.1"/>
    <property type="molecule type" value="Genomic_DNA"/>
</dbReference>
<name>A0A834HY03_RHYFE</name>
<evidence type="ECO:0000256" key="6">
    <source>
        <dbReference type="ARBA" id="ARBA00022989"/>
    </source>
</evidence>
<evidence type="ECO:0000256" key="1">
    <source>
        <dbReference type="ARBA" id="ARBA00004141"/>
    </source>
</evidence>
<comment type="subcellular location">
    <subcellularLocation>
        <location evidence="1">Membrane</location>
        <topology evidence="1">Multi-pass membrane protein</topology>
    </subcellularLocation>
</comment>
<keyword evidence="7" id="KW-0406">Ion transport</keyword>
<evidence type="ECO:0000256" key="4">
    <source>
        <dbReference type="ARBA" id="ARBA00022692"/>
    </source>
</evidence>
<dbReference type="AlphaFoldDB" id="A0A834HY03"/>
<dbReference type="OrthoDB" id="5791097at2759"/>
<keyword evidence="8 9" id="KW-0472">Membrane</keyword>
<evidence type="ECO:0000256" key="3">
    <source>
        <dbReference type="ARBA" id="ARBA00022448"/>
    </source>
</evidence>
<feature type="domain" description="SLC41A/MgtE integral membrane" evidence="10">
    <location>
        <begin position="359"/>
        <end position="502"/>
    </location>
</feature>
<evidence type="ECO:0000259" key="10">
    <source>
        <dbReference type="Pfam" id="PF01769"/>
    </source>
</evidence>
<dbReference type="GO" id="GO:0008324">
    <property type="term" value="F:monoatomic cation transmembrane transporter activity"/>
    <property type="evidence" value="ECO:0007669"/>
    <property type="project" value="InterPro"/>
</dbReference>
<proteinExistence type="inferred from homology"/>
<dbReference type="Gene3D" id="1.10.357.20">
    <property type="entry name" value="SLC41 divalent cation transporters, integral membrane domain"/>
    <property type="match status" value="2"/>
</dbReference>
<gene>
    <name evidence="11" type="ORF">GWI33_018384</name>
</gene>
<protein>
    <recommendedName>
        <fullName evidence="10">SLC41A/MgtE integral membrane domain-containing protein</fullName>
    </recommendedName>
</protein>
<dbReference type="PANTHER" id="PTHR16228:SF26">
    <property type="entry name" value="SOLUTE CARRIER FAMILY 41 MEMBER 1-LIKE PROTEIN"/>
    <property type="match status" value="1"/>
</dbReference>
<feature type="transmembrane region" description="Helical" evidence="9">
    <location>
        <begin position="105"/>
        <end position="128"/>
    </location>
</feature>
<feature type="domain" description="SLC41A/MgtE integral membrane" evidence="10">
    <location>
        <begin position="146"/>
        <end position="278"/>
    </location>
</feature>
<feature type="transmembrane region" description="Helical" evidence="9">
    <location>
        <begin position="183"/>
        <end position="210"/>
    </location>
</feature>
<keyword evidence="6 9" id="KW-1133">Transmembrane helix</keyword>
<dbReference type="InterPro" id="IPR045349">
    <property type="entry name" value="SLC41A1-3"/>
</dbReference>
<evidence type="ECO:0000256" key="2">
    <source>
        <dbReference type="ARBA" id="ARBA00009749"/>
    </source>
</evidence>
<evidence type="ECO:0000256" key="7">
    <source>
        <dbReference type="ARBA" id="ARBA00023065"/>
    </source>
</evidence>
<dbReference type="FunFam" id="1.10.357.20:FF:000001">
    <property type="entry name" value="Solute carrier family 41 member 2"/>
    <property type="match status" value="1"/>
</dbReference>
<feature type="transmembrane region" description="Helical" evidence="9">
    <location>
        <begin position="325"/>
        <end position="345"/>
    </location>
</feature>
<dbReference type="Pfam" id="PF01769">
    <property type="entry name" value="MgtE"/>
    <property type="match status" value="2"/>
</dbReference>
<feature type="transmembrane region" description="Helical" evidence="9">
    <location>
        <begin position="140"/>
        <end position="162"/>
    </location>
</feature>